<comment type="caution">
    <text evidence="1">The sequence shown here is derived from an EMBL/GenBank/DDBJ whole genome shotgun (WGS) entry which is preliminary data.</text>
</comment>
<reference evidence="1 2" key="1">
    <citation type="submission" date="2023-10" db="EMBL/GenBank/DDBJ databases">
        <title>Characterization of rhizosphere-enriched actinobacteria from wheat plants lab-grown on chernevaya soil.</title>
        <authorList>
            <person name="Tikhonova E.N."/>
            <person name="Konopkin A."/>
            <person name="Kravchenko I.K."/>
        </authorList>
    </citation>
    <scope>NUCLEOTIDE SEQUENCE [LARGE SCALE GENOMIC DNA]</scope>
    <source>
        <strain evidence="1 2">RR29</strain>
    </source>
</reference>
<dbReference type="EMBL" id="JAWMAJ010000208">
    <property type="protein sequence ID" value="MDV7222126.1"/>
    <property type="molecule type" value="Genomic_DNA"/>
</dbReference>
<protein>
    <submittedName>
        <fullName evidence="1">Uncharacterized protein</fullName>
    </submittedName>
</protein>
<dbReference type="Proteomes" id="UP001187346">
    <property type="component" value="Unassembled WGS sequence"/>
</dbReference>
<gene>
    <name evidence="1" type="ORF">R5A26_39960</name>
</gene>
<keyword evidence="2" id="KW-1185">Reference proteome</keyword>
<evidence type="ECO:0000313" key="2">
    <source>
        <dbReference type="Proteomes" id="UP001187346"/>
    </source>
</evidence>
<proteinExistence type="predicted"/>
<organism evidence="1 2">
    <name type="scientific">Streptomyces prunicolor</name>
    <dbReference type="NCBI Taxonomy" id="67348"/>
    <lineage>
        <taxon>Bacteria</taxon>
        <taxon>Bacillati</taxon>
        <taxon>Actinomycetota</taxon>
        <taxon>Actinomycetes</taxon>
        <taxon>Kitasatosporales</taxon>
        <taxon>Streptomycetaceae</taxon>
        <taxon>Streptomyces</taxon>
    </lineage>
</organism>
<sequence>MDAVVSIRLGTGILLVKFATAGHPDEQSRPDKPSIGDRIELSVPHIDVYPYSV</sequence>
<evidence type="ECO:0000313" key="1">
    <source>
        <dbReference type="EMBL" id="MDV7222126.1"/>
    </source>
</evidence>
<name>A0ABU4FQA6_9ACTN</name>
<dbReference type="RefSeq" id="WP_317775084.1">
    <property type="nucleotide sequence ID" value="NZ_JAWMAJ010000208.1"/>
</dbReference>
<accession>A0ABU4FQA6</accession>